<feature type="transmembrane region" description="Helical" evidence="2">
    <location>
        <begin position="240"/>
        <end position="258"/>
    </location>
</feature>
<dbReference type="VEuPathDB" id="MicrosporidiaDB:M970_110080"/>
<dbReference type="VEuPathDB" id="MicrosporidiaDB:ECU05_1600"/>
<dbReference type="VEuPathDB" id="MicrosporidiaDB:AEWR_110080"/>
<feature type="compositionally biased region" description="Polar residues" evidence="1">
    <location>
        <begin position="1"/>
        <end position="17"/>
    </location>
</feature>
<feature type="transmembrane region" description="Helical" evidence="2">
    <location>
        <begin position="171"/>
        <end position="191"/>
    </location>
</feature>
<name>M1KMQ1_ENCCN</name>
<reference evidence="3" key="1">
    <citation type="journal article" date="2013" name="Eukaryot. Cell">
        <title>Extremely Reduced Levels of Heterozygosity in the Vertebrate Pathogen Encephalitozoon cuniculi.</title>
        <authorList>
            <person name="Selman M."/>
            <person name="Sak B."/>
            <person name="Kvac M."/>
            <person name="Farinelli L."/>
            <person name="Weiss L.M."/>
            <person name="Corradi N."/>
        </authorList>
    </citation>
    <scope>NUCLEOTIDE SEQUENCE</scope>
</reference>
<feature type="region of interest" description="Disordered" evidence="1">
    <location>
        <begin position="1"/>
        <end position="25"/>
    </location>
</feature>
<accession>M1KMQ1</accession>
<dbReference type="AlphaFoldDB" id="M1KMQ1"/>
<dbReference type="VEuPathDB" id="MicrosporidiaDB:AEWQ_110080"/>
<sequence>MAPSTPKMNTVVNISSEGKTEELESVKRPVIYPEEEEKAEESESSIDIDALLILSTVTVWAFRLLFKRALGNLFFYIVGWGNLGYLVYSTIRRLFLKSEESRDKGLDVSDIMAIMCLLLHLFMFTLLVCNSFVFSGSIGNIADVIIRNPLGILMASRNFLDSQQMMESQRAYYVSLTVVQMAFAIVLAVTFDYGNDAVAPLELLRAFLLLMLVGTTFCYIEDVVIRNLKISKEKVKRFRLLAKMMLVIGCTTAGYYMMDRMFKLATTEMASTVPTPTAPRYPLASTVPPYTLFDGEYC</sequence>
<organism evidence="3">
    <name type="scientific">Encephalitozoon cuniculi</name>
    <name type="common">Microsporidian parasite</name>
    <dbReference type="NCBI Taxonomy" id="6035"/>
    <lineage>
        <taxon>Eukaryota</taxon>
        <taxon>Fungi</taxon>
        <taxon>Fungi incertae sedis</taxon>
        <taxon>Microsporidia</taxon>
        <taxon>Unikaryonidae</taxon>
        <taxon>Encephalitozoon</taxon>
    </lineage>
</organism>
<dbReference type="EMBL" id="KC513628">
    <property type="protein sequence ID" value="AGE96621.1"/>
    <property type="molecule type" value="Genomic_DNA"/>
</dbReference>
<evidence type="ECO:0000256" key="1">
    <source>
        <dbReference type="SAM" id="MobiDB-lite"/>
    </source>
</evidence>
<proteinExistence type="predicted"/>
<evidence type="ECO:0000313" key="3">
    <source>
        <dbReference type="EMBL" id="AGE96621.1"/>
    </source>
</evidence>
<dbReference type="VEuPathDB" id="MicrosporidiaDB:AEWD_110080"/>
<protein>
    <submittedName>
        <fullName evidence="3">Uncharacterized protein</fullName>
    </submittedName>
</protein>
<keyword evidence="2" id="KW-0472">Membrane</keyword>
<keyword evidence="2" id="KW-0812">Transmembrane</keyword>
<gene>
    <name evidence="3" type="ORF">ECU11_0130</name>
</gene>
<feature type="transmembrane region" description="Helical" evidence="2">
    <location>
        <begin position="203"/>
        <end position="220"/>
    </location>
</feature>
<evidence type="ECO:0000256" key="2">
    <source>
        <dbReference type="SAM" id="Phobius"/>
    </source>
</evidence>
<feature type="transmembrane region" description="Helical" evidence="2">
    <location>
        <begin position="73"/>
        <end position="91"/>
    </location>
</feature>
<feature type="transmembrane region" description="Helical" evidence="2">
    <location>
        <begin position="111"/>
        <end position="133"/>
    </location>
</feature>
<keyword evidence="2" id="KW-1133">Transmembrane helix</keyword>